<name>A0A835Z4M5_9STRA</name>
<dbReference type="Pfam" id="PF04947">
    <property type="entry name" value="Pox_VLTF3"/>
    <property type="match status" value="1"/>
</dbReference>
<dbReference type="AlphaFoldDB" id="A0A835Z4M5"/>
<evidence type="ECO:0000313" key="1">
    <source>
        <dbReference type="EMBL" id="KAG5183034.1"/>
    </source>
</evidence>
<evidence type="ECO:0000313" key="2">
    <source>
        <dbReference type="Proteomes" id="UP000664859"/>
    </source>
</evidence>
<dbReference type="Proteomes" id="UP000664859">
    <property type="component" value="Unassembled WGS sequence"/>
</dbReference>
<dbReference type="OrthoDB" id="543007at2759"/>
<gene>
    <name evidence="1" type="ORF">JKP88DRAFT_273003</name>
</gene>
<accession>A0A835Z4M5</accession>
<dbReference type="GO" id="GO:0046782">
    <property type="term" value="P:regulation of viral transcription"/>
    <property type="evidence" value="ECO:0007669"/>
    <property type="project" value="InterPro"/>
</dbReference>
<dbReference type="InterPro" id="IPR007031">
    <property type="entry name" value="Poxvirus_VLTF3"/>
</dbReference>
<organism evidence="1 2">
    <name type="scientific">Tribonema minus</name>
    <dbReference type="NCBI Taxonomy" id="303371"/>
    <lineage>
        <taxon>Eukaryota</taxon>
        <taxon>Sar</taxon>
        <taxon>Stramenopiles</taxon>
        <taxon>Ochrophyta</taxon>
        <taxon>PX clade</taxon>
        <taxon>Xanthophyceae</taxon>
        <taxon>Tribonematales</taxon>
        <taxon>Tribonemataceae</taxon>
        <taxon>Tribonema</taxon>
    </lineage>
</organism>
<sequence length="306" mass="35041">MQSSLFGASHARGVPGPRCPGVRLPFPLAVEDAWETYGKIQPAPRFTKRMRIGSSPPTLDGFVAVTKRERASHLSAAALARRKDYVADPHICEPCNCAKSIDLRQATALCPRCGECECYNVIDTSYREGTSLHTPYLYKRSNHFKDHLKRFSARESTEIEDGVLEAIRGELGKRIYGDSDDMTAVAPEEIRAILKSLNMSHLYNHTMRIWSLVTGRRPPTLTETQERELVTMFHMVQEPWLRNRPPSRKNMLSYSYIIHKLAQMLGYDDISRHFKLLKSRDKIAFQDDMWKLVCKDLGWPFVRSVL</sequence>
<comment type="caution">
    <text evidence="1">The sequence shown here is derived from an EMBL/GenBank/DDBJ whole genome shotgun (WGS) entry which is preliminary data.</text>
</comment>
<proteinExistence type="predicted"/>
<protein>
    <submittedName>
        <fullName evidence="1">Poxvirus late transcription factor VLTF3 like-domain-containing protein</fullName>
    </submittedName>
</protein>
<keyword evidence="2" id="KW-1185">Reference proteome</keyword>
<dbReference type="EMBL" id="JAFCMP010000223">
    <property type="protein sequence ID" value="KAG5183034.1"/>
    <property type="molecule type" value="Genomic_DNA"/>
</dbReference>
<reference evidence="1" key="1">
    <citation type="submission" date="2021-02" db="EMBL/GenBank/DDBJ databases">
        <title>First Annotated Genome of the Yellow-green Alga Tribonema minus.</title>
        <authorList>
            <person name="Mahan K.M."/>
        </authorList>
    </citation>
    <scope>NUCLEOTIDE SEQUENCE</scope>
    <source>
        <strain evidence="1">UTEX B ZZ1240</strain>
    </source>
</reference>